<reference evidence="2 3" key="1">
    <citation type="journal article" date="2011" name="PLoS Genet.">
        <title>Azospirillum genomes reveal transition of bacteria from aquatic to terrestrial environments.</title>
        <authorList>
            <person name="Wisniewski-Dye F."/>
            <person name="Borziak K."/>
            <person name="Khalsa-Moyers G."/>
            <person name="Alexandre G."/>
            <person name="Sukharnikov L.O."/>
            <person name="Wuichet K."/>
            <person name="Hurst G.B."/>
            <person name="McDonald W.H."/>
            <person name="Robertson J.S."/>
            <person name="Barbe V."/>
            <person name="Calteau A."/>
            <person name="Rouy Z."/>
            <person name="Mangenot S."/>
            <person name="Prigent-Combaret C."/>
            <person name="Normand P."/>
            <person name="Boyer M."/>
            <person name="Siguier P."/>
            <person name="Dessaux Y."/>
            <person name="Elmerich C."/>
            <person name="Condemine G."/>
            <person name="Krishnen G."/>
            <person name="Kennedy I."/>
            <person name="Paterson A.H."/>
            <person name="Gonzalez V."/>
            <person name="Mavingui P."/>
            <person name="Zhulin I.B."/>
        </authorList>
    </citation>
    <scope>NUCLEOTIDE SEQUENCE [LARGE SCALE GENOMIC DNA]</scope>
    <source>
        <strain evidence="2 3">Sp245</strain>
    </source>
</reference>
<proteinExistence type="predicted"/>
<dbReference type="EMBL" id="HE577327">
    <property type="protein sequence ID" value="CCC98422.1"/>
    <property type="molecule type" value="Genomic_DNA"/>
</dbReference>
<evidence type="ECO:0000313" key="2">
    <source>
        <dbReference type="EMBL" id="CCC98422.1"/>
    </source>
</evidence>
<keyword evidence="1" id="KW-0472">Membrane</keyword>
<accession>A0A9P1NMB0</accession>
<keyword evidence="1" id="KW-0812">Transmembrane</keyword>
<evidence type="ECO:0000313" key="3">
    <source>
        <dbReference type="Proteomes" id="UP000007319"/>
    </source>
</evidence>
<keyword evidence="3" id="KW-1185">Reference proteome</keyword>
<keyword evidence="1" id="KW-1133">Transmembrane helix</keyword>
<dbReference type="AlphaFoldDB" id="A0A9P1NMB0"/>
<sequence>MAEVAMAQDLKSFKKDWQRWSAAEKLTAVAILIVAAVALGGPVTILF</sequence>
<evidence type="ECO:0000256" key="1">
    <source>
        <dbReference type="SAM" id="Phobius"/>
    </source>
</evidence>
<protein>
    <submittedName>
        <fullName evidence="2">Uncharacterized protein</fullName>
    </submittedName>
</protein>
<dbReference type="KEGG" id="abs:AZOBR_140152"/>
<dbReference type="Proteomes" id="UP000007319">
    <property type="component" value="Chromosome"/>
</dbReference>
<name>A0A9P1NMB0_9PROT</name>
<gene>
    <name evidence="2" type="ORF">AZOBR_140152</name>
</gene>
<organism evidence="2 3">
    <name type="scientific">Azospirillum baldaniorum</name>
    <dbReference type="NCBI Taxonomy" id="1064539"/>
    <lineage>
        <taxon>Bacteria</taxon>
        <taxon>Pseudomonadati</taxon>
        <taxon>Pseudomonadota</taxon>
        <taxon>Alphaproteobacteria</taxon>
        <taxon>Rhodospirillales</taxon>
        <taxon>Azospirillaceae</taxon>
        <taxon>Azospirillum</taxon>
    </lineage>
</organism>
<feature type="transmembrane region" description="Helical" evidence="1">
    <location>
        <begin position="26"/>
        <end position="46"/>
    </location>
</feature>